<evidence type="ECO:0000256" key="1">
    <source>
        <dbReference type="ARBA" id="ARBA00004141"/>
    </source>
</evidence>
<dbReference type="PANTHER" id="PTHR31357">
    <property type="entry name" value="SERPENTINE RECEPTOR CLASS ALPHA-10"/>
    <property type="match status" value="1"/>
</dbReference>
<keyword evidence="3 5" id="KW-1133">Transmembrane helix</keyword>
<dbReference type="InterPro" id="IPR051080">
    <property type="entry name" value="Nematode_rcpt-like_serp_alpha"/>
</dbReference>
<feature type="transmembrane region" description="Helical" evidence="5">
    <location>
        <begin position="124"/>
        <end position="148"/>
    </location>
</feature>
<sequence length="275" mass="31222">MLVLYIVHSISVTISETTLFIRYLTFTDPCEVGLPSVVCACIRLPAAACMISFPSLLFAILVERTMALWKRRDYDTYGPHNGYTLTAICVIISLSSTYWAASTISFEGRVLYCSAATSHNADRITLLAFSISAVNFITLVGILMLFAFNKFAAARRGYDLQTSYQLRENVHVIRIILPLSGFQAFCYAVFSISSGLISMYHDRMSPIESRTLLTISYVIPYYTLVAPVLMWFMIKWSQQMKVAKLKKLTTPARRDDEVYFKAYAEMWKNVTAFKK</sequence>
<dbReference type="InterPro" id="IPR019408">
    <property type="entry name" value="7TM_GPCR_serpentine_rcpt_Srab"/>
</dbReference>
<keyword evidence="2 5" id="KW-0812">Transmembrane</keyword>
<feature type="transmembrane region" description="Helical" evidence="5">
    <location>
        <begin position="83"/>
        <end position="104"/>
    </location>
</feature>
<proteinExistence type="predicted"/>
<evidence type="ECO:0000256" key="4">
    <source>
        <dbReference type="ARBA" id="ARBA00023136"/>
    </source>
</evidence>
<accession>A0A016TKK6</accession>
<reference evidence="7" key="1">
    <citation type="journal article" date="2015" name="Nat. Genet.">
        <title>The genome and transcriptome of the zoonotic hookworm Ancylostoma ceylanicum identify infection-specific gene families.</title>
        <authorList>
            <person name="Schwarz E.M."/>
            <person name="Hu Y."/>
            <person name="Antoshechkin I."/>
            <person name="Miller M.M."/>
            <person name="Sternberg P.W."/>
            <person name="Aroian R.V."/>
        </authorList>
    </citation>
    <scope>NUCLEOTIDE SEQUENCE</scope>
    <source>
        <strain evidence="7">HY135</strain>
    </source>
</reference>
<evidence type="ECO:0000256" key="5">
    <source>
        <dbReference type="SAM" id="Phobius"/>
    </source>
</evidence>
<evidence type="ECO:0008006" key="8">
    <source>
        <dbReference type="Google" id="ProtNLM"/>
    </source>
</evidence>
<dbReference type="Pfam" id="PF10292">
    <property type="entry name" value="7TM_GPCR_Srab"/>
    <property type="match status" value="1"/>
</dbReference>
<gene>
    <name evidence="6" type="primary">Acey_s0095.g2806</name>
    <name evidence="6" type="ORF">Y032_0095g2806</name>
</gene>
<evidence type="ECO:0000313" key="6">
    <source>
        <dbReference type="EMBL" id="EYC03182.1"/>
    </source>
</evidence>
<evidence type="ECO:0000256" key="3">
    <source>
        <dbReference type="ARBA" id="ARBA00022989"/>
    </source>
</evidence>
<dbReference type="GO" id="GO:0016020">
    <property type="term" value="C:membrane"/>
    <property type="evidence" value="ECO:0007669"/>
    <property type="project" value="UniProtKB-SubCell"/>
</dbReference>
<comment type="subcellular location">
    <subcellularLocation>
        <location evidence="1">Membrane</location>
        <topology evidence="1">Multi-pass membrane protein</topology>
    </subcellularLocation>
</comment>
<keyword evidence="7" id="KW-1185">Reference proteome</keyword>
<keyword evidence="4 5" id="KW-0472">Membrane</keyword>
<dbReference type="PANTHER" id="PTHR31357:SF18">
    <property type="entry name" value="SERPENTINE RECEPTOR, CLASS T"/>
    <property type="match status" value="1"/>
</dbReference>
<organism evidence="6 7">
    <name type="scientific">Ancylostoma ceylanicum</name>
    <dbReference type="NCBI Taxonomy" id="53326"/>
    <lineage>
        <taxon>Eukaryota</taxon>
        <taxon>Metazoa</taxon>
        <taxon>Ecdysozoa</taxon>
        <taxon>Nematoda</taxon>
        <taxon>Chromadorea</taxon>
        <taxon>Rhabditida</taxon>
        <taxon>Rhabditina</taxon>
        <taxon>Rhabditomorpha</taxon>
        <taxon>Strongyloidea</taxon>
        <taxon>Ancylostomatidae</taxon>
        <taxon>Ancylostomatinae</taxon>
        <taxon>Ancylostoma</taxon>
    </lineage>
</organism>
<evidence type="ECO:0000313" key="7">
    <source>
        <dbReference type="Proteomes" id="UP000024635"/>
    </source>
</evidence>
<evidence type="ECO:0000256" key="2">
    <source>
        <dbReference type="ARBA" id="ARBA00022692"/>
    </source>
</evidence>
<comment type="caution">
    <text evidence="6">The sequence shown here is derived from an EMBL/GenBank/DDBJ whole genome shotgun (WGS) entry which is preliminary data.</text>
</comment>
<dbReference type="GO" id="GO:0004984">
    <property type="term" value="F:olfactory receptor activity"/>
    <property type="evidence" value="ECO:0007669"/>
    <property type="project" value="TreeGrafter"/>
</dbReference>
<protein>
    <recommendedName>
        <fullName evidence="8">G-protein coupled receptors family 1 profile domain-containing protein</fullName>
    </recommendedName>
</protein>
<feature type="transmembrane region" description="Helical" evidence="5">
    <location>
        <begin position="175"/>
        <end position="200"/>
    </location>
</feature>
<dbReference type="Proteomes" id="UP000024635">
    <property type="component" value="Unassembled WGS sequence"/>
</dbReference>
<name>A0A016TKK6_9BILA</name>
<feature type="transmembrane region" description="Helical" evidence="5">
    <location>
        <begin position="42"/>
        <end position="62"/>
    </location>
</feature>
<dbReference type="EMBL" id="JARK01001431">
    <property type="protein sequence ID" value="EYC03182.1"/>
    <property type="molecule type" value="Genomic_DNA"/>
</dbReference>
<dbReference type="OrthoDB" id="5820030at2759"/>
<feature type="transmembrane region" description="Helical" evidence="5">
    <location>
        <begin position="212"/>
        <end position="234"/>
    </location>
</feature>
<dbReference type="AlphaFoldDB" id="A0A016TKK6"/>